<evidence type="ECO:0000313" key="2">
    <source>
        <dbReference type="Proteomes" id="UP000630149"/>
    </source>
</evidence>
<gene>
    <name evidence="1" type="ORF">GCM10007966_19100</name>
</gene>
<dbReference type="Proteomes" id="UP000630149">
    <property type="component" value="Unassembled WGS sequence"/>
</dbReference>
<keyword evidence="2" id="KW-1185">Reference proteome</keyword>
<accession>A0A917NCY5</accession>
<dbReference type="EMBL" id="BMOB01000009">
    <property type="protein sequence ID" value="GGI90550.1"/>
    <property type="molecule type" value="Genomic_DNA"/>
</dbReference>
<proteinExistence type="predicted"/>
<evidence type="ECO:0000313" key="1">
    <source>
        <dbReference type="EMBL" id="GGI90550.1"/>
    </source>
</evidence>
<sequence>MRYVDSFDYEQDGFDVTIFELIDGNFIMDIKDLHGRIIWGFEGLTSLKEAQELATKEIEILNTIEDFEDLLDYL</sequence>
<organism evidence="1 2">
    <name type="scientific">Legionella impletisoli</name>
    <dbReference type="NCBI Taxonomy" id="343510"/>
    <lineage>
        <taxon>Bacteria</taxon>
        <taxon>Pseudomonadati</taxon>
        <taxon>Pseudomonadota</taxon>
        <taxon>Gammaproteobacteria</taxon>
        <taxon>Legionellales</taxon>
        <taxon>Legionellaceae</taxon>
        <taxon>Legionella</taxon>
    </lineage>
</organism>
<protein>
    <submittedName>
        <fullName evidence="1">Uncharacterized protein</fullName>
    </submittedName>
</protein>
<reference evidence="1" key="1">
    <citation type="journal article" date="2014" name="Int. J. Syst. Evol. Microbiol.">
        <title>Complete genome sequence of Corynebacterium casei LMG S-19264T (=DSM 44701T), isolated from a smear-ripened cheese.</title>
        <authorList>
            <consortium name="US DOE Joint Genome Institute (JGI-PGF)"/>
            <person name="Walter F."/>
            <person name="Albersmeier A."/>
            <person name="Kalinowski J."/>
            <person name="Ruckert C."/>
        </authorList>
    </citation>
    <scope>NUCLEOTIDE SEQUENCE</scope>
    <source>
        <strain evidence="1">JCM 13919</strain>
    </source>
</reference>
<comment type="caution">
    <text evidence="1">The sequence shown here is derived from an EMBL/GenBank/DDBJ whole genome shotgun (WGS) entry which is preliminary data.</text>
</comment>
<dbReference type="RefSeq" id="WP_131777223.1">
    <property type="nucleotide sequence ID" value="NZ_BMOB01000009.1"/>
</dbReference>
<name>A0A917NCY5_9GAMM</name>
<dbReference type="AlphaFoldDB" id="A0A917NCY5"/>
<reference evidence="1" key="2">
    <citation type="submission" date="2020-09" db="EMBL/GenBank/DDBJ databases">
        <authorList>
            <person name="Sun Q."/>
            <person name="Ohkuma M."/>
        </authorList>
    </citation>
    <scope>NUCLEOTIDE SEQUENCE</scope>
    <source>
        <strain evidence="1">JCM 13919</strain>
    </source>
</reference>